<proteinExistence type="predicted"/>
<dbReference type="PANTHER" id="PTHR33204">
    <property type="entry name" value="TRANSCRIPTIONAL REGULATOR, MARR FAMILY"/>
    <property type="match status" value="1"/>
</dbReference>
<dbReference type="Gene3D" id="1.10.10.10">
    <property type="entry name" value="Winged helix-like DNA-binding domain superfamily/Winged helix DNA-binding domain"/>
    <property type="match status" value="1"/>
</dbReference>
<dbReference type="EMBL" id="DPXL01000164">
    <property type="protein sequence ID" value="HCM32265.1"/>
    <property type="molecule type" value="Genomic_DNA"/>
</dbReference>
<evidence type="ECO:0000256" key="1">
    <source>
        <dbReference type="ARBA" id="ARBA00023015"/>
    </source>
</evidence>
<dbReference type="PANTHER" id="PTHR33204:SF36">
    <property type="entry name" value="TRANSCRIPTIONAL REGULATORY PROTEIN"/>
    <property type="match status" value="1"/>
</dbReference>
<dbReference type="STRING" id="40216.GCA_001917365_01489"/>
<evidence type="ECO:0000256" key="2">
    <source>
        <dbReference type="ARBA" id="ARBA00023125"/>
    </source>
</evidence>
<evidence type="ECO:0000313" key="5">
    <source>
        <dbReference type="Proteomes" id="UP000262257"/>
    </source>
</evidence>
<keyword evidence="3" id="KW-0804">Transcription</keyword>
<accession>A0A2T1J1F8</accession>
<dbReference type="AlphaFoldDB" id="A0A2T1J1F8"/>
<dbReference type="Pfam" id="PF01638">
    <property type="entry name" value="HxlR"/>
    <property type="match status" value="1"/>
</dbReference>
<dbReference type="InterPro" id="IPR036390">
    <property type="entry name" value="WH_DNA-bd_sf"/>
</dbReference>
<dbReference type="Proteomes" id="UP000262257">
    <property type="component" value="Unassembled WGS sequence"/>
</dbReference>
<name>A0A2T1J1F8_ACIRA</name>
<dbReference type="PROSITE" id="PS51118">
    <property type="entry name" value="HTH_HXLR"/>
    <property type="match status" value="1"/>
</dbReference>
<evidence type="ECO:0000313" key="4">
    <source>
        <dbReference type="EMBL" id="HCM32265.1"/>
    </source>
</evidence>
<comment type="caution">
    <text evidence="4">The sequence shown here is derived from an EMBL/GenBank/DDBJ whole genome shotgun (WGS) entry which is preliminary data.</text>
</comment>
<evidence type="ECO:0000256" key="3">
    <source>
        <dbReference type="ARBA" id="ARBA00023163"/>
    </source>
</evidence>
<gene>
    <name evidence="4" type="ORF">DIC32_13155</name>
</gene>
<protein>
    <submittedName>
        <fullName evidence="4">Transcriptional regulator</fullName>
    </submittedName>
</protein>
<dbReference type="InterPro" id="IPR002577">
    <property type="entry name" value="HTH_HxlR"/>
</dbReference>
<organism evidence="4 5">
    <name type="scientific">Acinetobacter radioresistens</name>
    <dbReference type="NCBI Taxonomy" id="40216"/>
    <lineage>
        <taxon>Bacteria</taxon>
        <taxon>Pseudomonadati</taxon>
        <taxon>Pseudomonadota</taxon>
        <taxon>Gammaproteobacteria</taxon>
        <taxon>Moraxellales</taxon>
        <taxon>Moraxellaceae</taxon>
        <taxon>Acinetobacter</taxon>
    </lineage>
</organism>
<sequence>MKWSETQQQNCPVAQTLAMIGDRWTLLIIRDAFLGLSRFEQFQKSLGITRHVLAERLKRLVEEGILEKQSYIDRQQRFEYVLTAKGRDLKPILMAIVEWGVQWTDAEEPKFYLKKEILEELK</sequence>
<dbReference type="SUPFAM" id="SSF46785">
    <property type="entry name" value="Winged helix' DNA-binding domain"/>
    <property type="match status" value="1"/>
</dbReference>
<keyword evidence="2" id="KW-0238">DNA-binding</keyword>
<dbReference type="InterPro" id="IPR036388">
    <property type="entry name" value="WH-like_DNA-bd_sf"/>
</dbReference>
<dbReference type="GO" id="GO:0003677">
    <property type="term" value="F:DNA binding"/>
    <property type="evidence" value="ECO:0007669"/>
    <property type="project" value="UniProtKB-KW"/>
</dbReference>
<keyword evidence="1" id="KW-0805">Transcription regulation</keyword>
<reference evidence="4 5" key="1">
    <citation type="journal article" date="2018" name="Nat. Biotechnol.">
        <title>A standardized bacterial taxonomy based on genome phylogeny substantially revises the tree of life.</title>
        <authorList>
            <person name="Parks D.H."/>
            <person name="Chuvochina M."/>
            <person name="Waite D.W."/>
            <person name="Rinke C."/>
            <person name="Skarshewski A."/>
            <person name="Chaumeil P.A."/>
            <person name="Hugenholtz P."/>
        </authorList>
    </citation>
    <scope>NUCLEOTIDE SEQUENCE [LARGE SCALE GENOMIC DNA]</scope>
    <source>
        <strain evidence="4">UBA10045</strain>
    </source>
</reference>